<evidence type="ECO:0000259" key="1">
    <source>
        <dbReference type="PROSITE" id="PS50280"/>
    </source>
</evidence>
<dbReference type="EMBL" id="KQ947407">
    <property type="protein sequence ID" value="KUJ21562.1"/>
    <property type="molecule type" value="Genomic_DNA"/>
</dbReference>
<dbReference type="SMART" id="SM00317">
    <property type="entry name" value="SET"/>
    <property type="match status" value="1"/>
</dbReference>
<dbReference type="PROSITE" id="PS50280">
    <property type="entry name" value="SET"/>
    <property type="match status" value="1"/>
</dbReference>
<dbReference type="Gene3D" id="6.10.140.2220">
    <property type="match status" value="1"/>
</dbReference>
<evidence type="ECO:0000313" key="3">
    <source>
        <dbReference type="Proteomes" id="UP000070700"/>
    </source>
</evidence>
<reference evidence="2 3" key="1">
    <citation type="submission" date="2015-10" db="EMBL/GenBank/DDBJ databases">
        <title>Full genome of DAOMC 229536 Phialocephala scopiformis, a fungal endophyte of spruce producing the potent anti-insectan compound rugulosin.</title>
        <authorList>
            <consortium name="DOE Joint Genome Institute"/>
            <person name="Walker A.K."/>
            <person name="Frasz S.L."/>
            <person name="Seifert K.A."/>
            <person name="Miller J.D."/>
            <person name="Mondo S.J."/>
            <person name="Labutti K."/>
            <person name="Lipzen A."/>
            <person name="Dockter R."/>
            <person name="Kennedy M."/>
            <person name="Grigoriev I.V."/>
            <person name="Spatafora J.W."/>
        </authorList>
    </citation>
    <scope>NUCLEOTIDE SEQUENCE [LARGE SCALE GENOMIC DNA]</scope>
    <source>
        <strain evidence="2 3">CBS 120377</strain>
    </source>
</reference>
<gene>
    <name evidence="2" type="ORF">LY89DRAFT_777980</name>
</gene>
<dbReference type="PANTHER" id="PTHR12197:SF251">
    <property type="entry name" value="EG:BACR7C10.4 PROTEIN"/>
    <property type="match status" value="1"/>
</dbReference>
<dbReference type="RefSeq" id="XP_018075917.1">
    <property type="nucleotide sequence ID" value="XM_018222175.1"/>
</dbReference>
<organism evidence="2 3">
    <name type="scientific">Mollisia scopiformis</name>
    <name type="common">Conifer needle endophyte fungus</name>
    <name type="synonym">Phialocephala scopiformis</name>
    <dbReference type="NCBI Taxonomy" id="149040"/>
    <lineage>
        <taxon>Eukaryota</taxon>
        <taxon>Fungi</taxon>
        <taxon>Dikarya</taxon>
        <taxon>Ascomycota</taxon>
        <taxon>Pezizomycotina</taxon>
        <taxon>Leotiomycetes</taxon>
        <taxon>Helotiales</taxon>
        <taxon>Mollisiaceae</taxon>
        <taxon>Mollisia</taxon>
    </lineage>
</organism>
<dbReference type="AlphaFoldDB" id="A0A194XP99"/>
<proteinExistence type="predicted"/>
<evidence type="ECO:0000313" key="2">
    <source>
        <dbReference type="EMBL" id="KUJ21562.1"/>
    </source>
</evidence>
<dbReference type="Gene3D" id="1.10.220.160">
    <property type="match status" value="1"/>
</dbReference>
<dbReference type="PANTHER" id="PTHR12197">
    <property type="entry name" value="HISTONE-LYSINE N-METHYLTRANSFERASE SMYD"/>
    <property type="match status" value="1"/>
</dbReference>
<dbReference type="InterPro" id="IPR046341">
    <property type="entry name" value="SET_dom_sf"/>
</dbReference>
<sequence length="505" mass="57377">MSSPPFTSIPDRATCQASIKVGLSSIKGAGRGVFALEDIPAGGPIFSIQEPLLNIVDDDVQSLSHTCDNCFAAQVDELWTVDNTSIEFKPSWSHHHRYECKTYQEIINNADPAAISMLTKLHLRSIIRILELHKHHQISEEQWAEFLFLSTGRRSKMKKPDFVSLANAVAKIAKSFTMTELSLNKIIDLLCIFHNNQLVIGLPLLRGERSYDPKKYSVISGGIILDPLAAMMNHSCSANTRWYSNGKELRIRARMDIKIGDELTICYDPTEDYTLRRSHLKDYGINCDCPICHFGDTGPTGPFRRKMLHLAHSNLKRKTLDMEDLEIAIEDMRQHQMGYGIYPMRDIHQQAYLAYFSKGKTSECLKLALKIYYQVEPVIKPPIYEDYRLCTLYTIISLLNPPPPGTTNLDELPLVVLMLIPNIFLYLRDKLARDTEKCYGADSIVAKFERNFFVQASDPLKEDMSGSLKYSPLDKSVEGRKELVKSMNELLEWAGMDSLNEKDLT</sequence>
<dbReference type="KEGG" id="psco:LY89DRAFT_777980"/>
<dbReference type="SUPFAM" id="SSF82199">
    <property type="entry name" value="SET domain"/>
    <property type="match status" value="1"/>
</dbReference>
<protein>
    <submittedName>
        <fullName evidence="2">SET domain-containing protein</fullName>
    </submittedName>
</protein>
<dbReference type="GO" id="GO:0005634">
    <property type="term" value="C:nucleus"/>
    <property type="evidence" value="ECO:0007669"/>
    <property type="project" value="TreeGrafter"/>
</dbReference>
<accession>A0A194XP99</accession>
<dbReference type="Proteomes" id="UP000070700">
    <property type="component" value="Unassembled WGS sequence"/>
</dbReference>
<dbReference type="FunCoup" id="A0A194XP99">
    <property type="interactions" value="668"/>
</dbReference>
<dbReference type="InterPro" id="IPR050869">
    <property type="entry name" value="H3K4_H4K5_MeTrfase"/>
</dbReference>
<name>A0A194XP99_MOLSC</name>
<dbReference type="InterPro" id="IPR001214">
    <property type="entry name" value="SET_dom"/>
</dbReference>
<dbReference type="Gene3D" id="2.170.270.10">
    <property type="entry name" value="SET domain"/>
    <property type="match status" value="1"/>
</dbReference>
<dbReference type="GeneID" id="28831901"/>
<dbReference type="InParanoid" id="A0A194XP99"/>
<dbReference type="CDD" id="cd20071">
    <property type="entry name" value="SET_SMYD"/>
    <property type="match status" value="1"/>
</dbReference>
<feature type="domain" description="SET" evidence="1">
    <location>
        <begin position="17"/>
        <end position="268"/>
    </location>
</feature>
<keyword evidence="3" id="KW-1185">Reference proteome</keyword>
<dbReference type="Pfam" id="PF00856">
    <property type="entry name" value="SET"/>
    <property type="match status" value="1"/>
</dbReference>
<dbReference type="OrthoDB" id="5945798at2759"/>